<protein>
    <submittedName>
        <fullName evidence="8">DnaJ domain-containing protein</fullName>
    </submittedName>
</protein>
<comment type="subcellular location">
    <subcellularLocation>
        <location evidence="1">Membrane</location>
        <topology evidence="1">Single-pass membrane protein</topology>
    </subcellularLocation>
</comment>
<dbReference type="InterPro" id="IPR036869">
    <property type="entry name" value="J_dom_sf"/>
</dbReference>
<sequence>MPMLVAGLLLLWLSSIMLRGFVRSDPAALSRFLRKGGSGLALLLAVILILRGEFNIALLVAGFGFWLAGSKPAWLQSPFSFGMSRTGRTPAGGGSHLRTATLDLTRDPATGQIGGHYHAGPMAGRWLDELSREECIQGYWWCVRVDSQGARHLEAYFDSRFSGWREAADFRHDAGGAETGHRGGRSAGMPDHEAYHVLGLAEGANREEIARAHRRLMKKYHPDHGGSTEMAARVNEAKDVLMRRHP</sequence>
<gene>
    <name evidence="8" type="ORF">M8523_21275</name>
</gene>
<dbReference type="AlphaFoldDB" id="A0AA41YYP9"/>
<dbReference type="Proteomes" id="UP001165667">
    <property type="component" value="Unassembled WGS sequence"/>
</dbReference>
<evidence type="ECO:0000256" key="1">
    <source>
        <dbReference type="ARBA" id="ARBA00004167"/>
    </source>
</evidence>
<keyword evidence="2 6" id="KW-0812">Transmembrane</keyword>
<keyword evidence="3 6" id="KW-1133">Transmembrane helix</keyword>
<dbReference type="GO" id="GO:0016020">
    <property type="term" value="C:membrane"/>
    <property type="evidence" value="ECO:0007669"/>
    <property type="project" value="UniProtKB-SubCell"/>
</dbReference>
<dbReference type="PANTHER" id="PTHR12763:SF28">
    <property type="entry name" value="GEO10507P1-RELATED"/>
    <property type="match status" value="1"/>
</dbReference>
<dbReference type="InterPro" id="IPR001623">
    <property type="entry name" value="DnaJ_domain"/>
</dbReference>
<evidence type="ECO:0000256" key="6">
    <source>
        <dbReference type="SAM" id="Phobius"/>
    </source>
</evidence>
<reference evidence="8" key="1">
    <citation type="submission" date="2022-05" db="EMBL/GenBank/DDBJ databases">
        <authorList>
            <person name="Pankratov T."/>
        </authorList>
    </citation>
    <scope>NUCLEOTIDE SEQUENCE</scope>
    <source>
        <strain evidence="8">BP6-180914</strain>
    </source>
</reference>
<name>A0AA41YYP9_9HYPH</name>
<evidence type="ECO:0000256" key="4">
    <source>
        <dbReference type="ARBA" id="ARBA00023136"/>
    </source>
</evidence>
<proteinExistence type="inferred from homology"/>
<keyword evidence="9" id="KW-1185">Reference proteome</keyword>
<dbReference type="SUPFAM" id="SSF46565">
    <property type="entry name" value="Chaperone J-domain"/>
    <property type="match status" value="1"/>
</dbReference>
<comment type="caution">
    <text evidence="8">The sequence shown here is derived from an EMBL/GenBank/DDBJ whole genome shotgun (WGS) entry which is preliminary data.</text>
</comment>
<dbReference type="Gene3D" id="1.10.287.110">
    <property type="entry name" value="DnaJ domain"/>
    <property type="match status" value="1"/>
</dbReference>
<accession>A0AA41YYP9</accession>
<dbReference type="PANTHER" id="PTHR12763">
    <property type="match status" value="1"/>
</dbReference>
<dbReference type="EMBL" id="JAMOIM010000016">
    <property type="protein sequence ID" value="MCW6510554.1"/>
    <property type="molecule type" value="Genomic_DNA"/>
</dbReference>
<keyword evidence="4 6" id="KW-0472">Membrane</keyword>
<evidence type="ECO:0000256" key="5">
    <source>
        <dbReference type="ARBA" id="ARBA00038105"/>
    </source>
</evidence>
<evidence type="ECO:0000256" key="3">
    <source>
        <dbReference type="ARBA" id="ARBA00022989"/>
    </source>
</evidence>
<evidence type="ECO:0000313" key="9">
    <source>
        <dbReference type="Proteomes" id="UP001165667"/>
    </source>
</evidence>
<evidence type="ECO:0000259" key="7">
    <source>
        <dbReference type="PROSITE" id="PS50076"/>
    </source>
</evidence>
<dbReference type="SMART" id="SM00271">
    <property type="entry name" value="DnaJ"/>
    <property type="match status" value="1"/>
</dbReference>
<feature type="transmembrane region" description="Helical" evidence="6">
    <location>
        <begin position="40"/>
        <end position="68"/>
    </location>
</feature>
<comment type="similarity">
    <text evidence="5">Belongs to the TIM14 family.</text>
</comment>
<dbReference type="PRINTS" id="PR00625">
    <property type="entry name" value="JDOMAIN"/>
</dbReference>
<dbReference type="PROSITE" id="PS50076">
    <property type="entry name" value="DNAJ_2"/>
    <property type="match status" value="1"/>
</dbReference>
<dbReference type="Pfam" id="PF00226">
    <property type="entry name" value="DnaJ"/>
    <property type="match status" value="1"/>
</dbReference>
<evidence type="ECO:0000256" key="2">
    <source>
        <dbReference type="ARBA" id="ARBA00022692"/>
    </source>
</evidence>
<feature type="domain" description="J" evidence="7">
    <location>
        <begin position="193"/>
        <end position="246"/>
    </location>
</feature>
<dbReference type="CDD" id="cd06257">
    <property type="entry name" value="DnaJ"/>
    <property type="match status" value="1"/>
</dbReference>
<dbReference type="RefSeq" id="WP_282586930.1">
    <property type="nucleotide sequence ID" value="NZ_JAMOIM010000016.1"/>
</dbReference>
<organism evidence="8 9">
    <name type="scientific">Lichenifustis flavocetrariae</name>
    <dbReference type="NCBI Taxonomy" id="2949735"/>
    <lineage>
        <taxon>Bacteria</taxon>
        <taxon>Pseudomonadati</taxon>
        <taxon>Pseudomonadota</taxon>
        <taxon>Alphaproteobacteria</taxon>
        <taxon>Hyphomicrobiales</taxon>
        <taxon>Lichenihabitantaceae</taxon>
        <taxon>Lichenifustis</taxon>
    </lineage>
</organism>
<evidence type="ECO:0000313" key="8">
    <source>
        <dbReference type="EMBL" id="MCW6510554.1"/>
    </source>
</evidence>